<name>A0ACD4NIC8_9HYPH</name>
<protein>
    <submittedName>
        <fullName evidence="1">Uncharacterized protein</fullName>
    </submittedName>
</protein>
<dbReference type="Proteomes" id="UP001163223">
    <property type="component" value="Chromosome"/>
</dbReference>
<evidence type="ECO:0000313" key="1">
    <source>
        <dbReference type="EMBL" id="WAJ26535.1"/>
    </source>
</evidence>
<gene>
    <name evidence="1" type="ORF">OXU80_16825</name>
</gene>
<organism evidence="1 2">
    <name type="scientific">Antarcticirhabdus aurantiaca</name>
    <dbReference type="NCBI Taxonomy" id="2606717"/>
    <lineage>
        <taxon>Bacteria</taxon>
        <taxon>Pseudomonadati</taxon>
        <taxon>Pseudomonadota</taxon>
        <taxon>Alphaproteobacteria</taxon>
        <taxon>Hyphomicrobiales</taxon>
        <taxon>Aurantimonadaceae</taxon>
        <taxon>Antarcticirhabdus</taxon>
    </lineage>
</organism>
<sequence>MLKTINIALICAVLGAASWTYKIKHDAGLIEDELAKVERQIDLEKETITLLEADWSLLDQPERLQRVAESYKETLKLEPPRPDQVVDLDGLPAPPPPPEATEEDEDGEAPAAKPVAQRVAQAERAAR</sequence>
<evidence type="ECO:0000313" key="2">
    <source>
        <dbReference type="Proteomes" id="UP001163223"/>
    </source>
</evidence>
<dbReference type="EMBL" id="CP113520">
    <property type="protein sequence ID" value="WAJ26535.1"/>
    <property type="molecule type" value="Genomic_DNA"/>
</dbReference>
<accession>A0ACD4NIC8</accession>
<keyword evidence="2" id="KW-1185">Reference proteome</keyword>
<reference evidence="1" key="1">
    <citation type="submission" date="2022-11" db="EMBL/GenBank/DDBJ databases">
        <title>beta-Carotene-producing bacterium, Jeongeuplla avenae sp. nov., alleviates the salt stress of Arabidopsis seedlings.</title>
        <authorList>
            <person name="Jiang L."/>
            <person name="Lee J."/>
        </authorList>
    </citation>
    <scope>NUCLEOTIDE SEQUENCE</scope>
    <source>
        <strain evidence="1">DY_R2A_6</strain>
    </source>
</reference>
<proteinExistence type="predicted"/>